<dbReference type="EMBL" id="MTKT01003240">
    <property type="protein sequence ID" value="OWM75671.1"/>
    <property type="molecule type" value="Genomic_DNA"/>
</dbReference>
<reference evidence="4" key="2">
    <citation type="submission" date="2017-06" db="EMBL/GenBank/DDBJ databases">
        <title>The pomegranate genome and the genomics of punicalagin biosynthesis.</title>
        <authorList>
            <person name="Xu C."/>
        </authorList>
    </citation>
    <scope>NUCLEOTIDE SEQUENCE [LARGE SCALE GENOMIC DNA]</scope>
    <source>
        <tissue evidence="4">Fresh leaf</tissue>
    </source>
</reference>
<feature type="region of interest" description="Disordered" evidence="2">
    <location>
        <begin position="90"/>
        <end position="112"/>
    </location>
</feature>
<dbReference type="GO" id="GO:0016740">
    <property type="term" value="F:transferase activity"/>
    <property type="evidence" value="ECO:0007669"/>
    <property type="project" value="InterPro"/>
</dbReference>
<dbReference type="STRING" id="22663.A0A218WTY5"/>
<gene>
    <name evidence="4" type="ORF">CDL15_Pgr021836</name>
    <name evidence="5" type="ORF">CRG98_046625</name>
</gene>
<protein>
    <recommendedName>
        <fullName evidence="3">Trichome birefringence-like C-terminal domain-containing protein</fullName>
    </recommendedName>
</protein>
<comment type="caution">
    <text evidence="4">The sequence shown here is derived from an EMBL/GenBank/DDBJ whole genome shotgun (WGS) entry which is preliminary data.</text>
</comment>
<name>A0A218WTY5_PUNGR</name>
<dbReference type="Pfam" id="PF13839">
    <property type="entry name" value="PC-Esterase"/>
    <property type="match status" value="1"/>
</dbReference>
<evidence type="ECO:0000256" key="2">
    <source>
        <dbReference type="SAM" id="MobiDB-lite"/>
    </source>
</evidence>
<evidence type="ECO:0000259" key="3">
    <source>
        <dbReference type="Pfam" id="PF13839"/>
    </source>
</evidence>
<evidence type="ECO:0000313" key="6">
    <source>
        <dbReference type="Proteomes" id="UP000197138"/>
    </source>
</evidence>
<dbReference type="EMBL" id="PGOL01007126">
    <property type="protein sequence ID" value="PKI32987.1"/>
    <property type="molecule type" value="Genomic_DNA"/>
</dbReference>
<evidence type="ECO:0000313" key="7">
    <source>
        <dbReference type="Proteomes" id="UP000233551"/>
    </source>
</evidence>
<dbReference type="InterPro" id="IPR026057">
    <property type="entry name" value="TBL_C"/>
</dbReference>
<keyword evidence="7" id="KW-1185">Reference proteome</keyword>
<organism evidence="4 6">
    <name type="scientific">Punica granatum</name>
    <name type="common">Pomegranate</name>
    <dbReference type="NCBI Taxonomy" id="22663"/>
    <lineage>
        <taxon>Eukaryota</taxon>
        <taxon>Viridiplantae</taxon>
        <taxon>Streptophyta</taxon>
        <taxon>Embryophyta</taxon>
        <taxon>Tracheophyta</taxon>
        <taxon>Spermatophyta</taxon>
        <taxon>Magnoliopsida</taxon>
        <taxon>eudicotyledons</taxon>
        <taxon>Gunneridae</taxon>
        <taxon>Pentapetalae</taxon>
        <taxon>rosids</taxon>
        <taxon>malvids</taxon>
        <taxon>Myrtales</taxon>
        <taxon>Lythraceae</taxon>
        <taxon>Punica</taxon>
    </lineage>
</organism>
<evidence type="ECO:0000313" key="5">
    <source>
        <dbReference type="EMBL" id="PKI32987.1"/>
    </source>
</evidence>
<feature type="compositionally biased region" description="Polar residues" evidence="2">
    <location>
        <begin position="102"/>
        <end position="112"/>
    </location>
</feature>
<dbReference type="Proteomes" id="UP000233551">
    <property type="component" value="Unassembled WGS sequence"/>
</dbReference>
<accession>A0A218WTY5</accession>
<reference evidence="5 7" key="3">
    <citation type="submission" date="2017-11" db="EMBL/GenBank/DDBJ databases">
        <title>De-novo sequencing of pomegranate (Punica granatum L.) genome.</title>
        <authorList>
            <person name="Akparov Z."/>
            <person name="Amiraslanov A."/>
            <person name="Hajiyeva S."/>
            <person name="Abbasov M."/>
            <person name="Kaur K."/>
            <person name="Hamwieh A."/>
            <person name="Solovyev V."/>
            <person name="Salamov A."/>
            <person name="Braich B."/>
            <person name="Kosarev P."/>
            <person name="Mahmoud A."/>
            <person name="Hajiyev E."/>
            <person name="Babayeva S."/>
            <person name="Izzatullayeva V."/>
            <person name="Mammadov A."/>
            <person name="Mammadov A."/>
            <person name="Sharifova S."/>
            <person name="Ojaghi J."/>
            <person name="Eynullazada K."/>
            <person name="Bayramov B."/>
            <person name="Abdulazimova A."/>
            <person name="Shahmuradov I."/>
        </authorList>
    </citation>
    <scope>NUCLEOTIDE SEQUENCE [LARGE SCALE GENOMIC DNA]</scope>
    <source>
        <strain evidence="5">AG2017</strain>
        <strain evidence="7">cv. AG2017</strain>
        <tissue evidence="5">Leaf</tissue>
    </source>
</reference>
<comment type="similarity">
    <text evidence="1">Belongs to the PC-esterase family. TBL subfamily.</text>
</comment>
<evidence type="ECO:0000313" key="4">
    <source>
        <dbReference type="EMBL" id="OWM75671.1"/>
    </source>
</evidence>
<dbReference type="Proteomes" id="UP000197138">
    <property type="component" value="Unassembled WGS sequence"/>
</dbReference>
<dbReference type="AlphaFoldDB" id="A0A218WTY5"/>
<reference evidence="6" key="1">
    <citation type="journal article" date="2017" name="Plant J.">
        <title>The pomegranate (Punica granatum L.) genome and the genomics of punicalagin biosynthesis.</title>
        <authorList>
            <person name="Qin G."/>
            <person name="Xu C."/>
            <person name="Ming R."/>
            <person name="Tang H."/>
            <person name="Guyot R."/>
            <person name="Kramer E.M."/>
            <person name="Hu Y."/>
            <person name="Yi X."/>
            <person name="Qi Y."/>
            <person name="Xu X."/>
            <person name="Gao Z."/>
            <person name="Pan H."/>
            <person name="Jian J."/>
            <person name="Tian Y."/>
            <person name="Yue Z."/>
            <person name="Xu Y."/>
        </authorList>
    </citation>
    <scope>NUCLEOTIDE SEQUENCE [LARGE SCALE GENOMIC DNA]</scope>
    <source>
        <strain evidence="6">cv. Dabenzi</strain>
    </source>
</reference>
<sequence length="148" mass="16071">MVNNIEAFGISVETILSAIVSHLNYNSLDHFGGGGSCTGKIRPLAVGELVENVFTNIMHKKQEMGLSRAVGKATNQSKLRLMDIAEAFGHRRDGHPGPYRSSDPNKISTSGTRGWPTSQDCLRWCMPAQSIIRMSFCSRSLGGSCEGK</sequence>
<evidence type="ECO:0000256" key="1">
    <source>
        <dbReference type="ARBA" id="ARBA00007727"/>
    </source>
</evidence>
<feature type="domain" description="Trichome birefringence-like C-terminal" evidence="3">
    <location>
        <begin position="21"/>
        <end position="127"/>
    </location>
</feature>
<proteinExistence type="inferred from homology"/>